<accession>A0A1A8WTF7</accession>
<keyword evidence="3" id="KW-0687">Ribonucleoprotein</keyword>
<evidence type="ECO:0000313" key="4">
    <source>
        <dbReference type="Proteomes" id="UP000078546"/>
    </source>
</evidence>
<dbReference type="Proteomes" id="UP000078560">
    <property type="component" value="Unassembled WGS sequence"/>
</dbReference>
<evidence type="ECO:0000313" key="2">
    <source>
        <dbReference type="EMBL" id="SBS85952.1"/>
    </source>
</evidence>
<dbReference type="Proteomes" id="UP000078546">
    <property type="component" value="Unassembled WGS sequence"/>
</dbReference>
<evidence type="ECO:0000256" key="1">
    <source>
        <dbReference type="ARBA" id="ARBA00010592"/>
    </source>
</evidence>
<evidence type="ECO:0000313" key="5">
    <source>
        <dbReference type="Proteomes" id="UP000078560"/>
    </source>
</evidence>
<comment type="similarity">
    <text evidence="1">Belongs to the eukaryotic ribosomal protein eL6 family.</text>
</comment>
<evidence type="ECO:0000313" key="3">
    <source>
        <dbReference type="EMBL" id="SBS96244.1"/>
    </source>
</evidence>
<dbReference type="InterPro" id="IPR008991">
    <property type="entry name" value="Translation_prot_SH3-like_sf"/>
</dbReference>
<keyword evidence="3" id="KW-0689">Ribosomal protein</keyword>
<protein>
    <submittedName>
        <fullName evidence="3">60S ribosomal protein L6-2, putative</fullName>
    </submittedName>
</protein>
<dbReference type="Pfam" id="PF01159">
    <property type="entry name" value="Ribosomal_L6e"/>
    <property type="match status" value="1"/>
</dbReference>
<reference evidence="4 5" key="2">
    <citation type="submission" date="2016-05" db="EMBL/GenBank/DDBJ databases">
        <authorList>
            <person name="Naeem Raeece"/>
        </authorList>
    </citation>
    <scope>NUCLEOTIDE SEQUENCE [LARGE SCALE GENOMIC DNA]</scope>
</reference>
<reference evidence="3" key="1">
    <citation type="submission" date="2016-05" db="EMBL/GenBank/DDBJ databases">
        <authorList>
            <person name="Lavstsen T."/>
            <person name="Jespersen J.S."/>
        </authorList>
    </citation>
    <scope>NUCLEOTIDE SEQUENCE [LARGE SCALE GENOMIC DNA]</scope>
</reference>
<dbReference type="Gene3D" id="2.30.30.30">
    <property type="match status" value="1"/>
</dbReference>
<dbReference type="PANTHER" id="PTHR10715:SF0">
    <property type="entry name" value="LARGE RIBOSOMAL SUBUNIT PROTEIN EL6"/>
    <property type="match status" value="1"/>
</dbReference>
<dbReference type="AlphaFoldDB" id="A0A1A8WTF7"/>
<dbReference type="InterPro" id="IPR014722">
    <property type="entry name" value="Rib_uL2_dom2"/>
</dbReference>
<dbReference type="GO" id="GO:0022625">
    <property type="term" value="C:cytosolic large ribosomal subunit"/>
    <property type="evidence" value="ECO:0007669"/>
    <property type="project" value="TreeGrafter"/>
</dbReference>
<organism evidence="3 4">
    <name type="scientific">Plasmodium ovale curtisi</name>
    <dbReference type="NCBI Taxonomy" id="864141"/>
    <lineage>
        <taxon>Eukaryota</taxon>
        <taxon>Sar</taxon>
        <taxon>Alveolata</taxon>
        <taxon>Apicomplexa</taxon>
        <taxon>Aconoidasida</taxon>
        <taxon>Haemosporida</taxon>
        <taxon>Plasmodiidae</taxon>
        <taxon>Plasmodium</taxon>
        <taxon>Plasmodium (Plasmodium)</taxon>
    </lineage>
</organism>
<dbReference type="GO" id="GO:0003735">
    <property type="term" value="F:structural constituent of ribosome"/>
    <property type="evidence" value="ECO:0007669"/>
    <property type="project" value="InterPro"/>
</dbReference>
<dbReference type="GO" id="GO:0000027">
    <property type="term" value="P:ribosomal large subunit assembly"/>
    <property type="evidence" value="ECO:0007669"/>
    <property type="project" value="TreeGrafter"/>
</dbReference>
<dbReference type="EMBL" id="FLQU01000461">
    <property type="protein sequence ID" value="SBS85952.1"/>
    <property type="molecule type" value="Genomic_DNA"/>
</dbReference>
<dbReference type="InterPro" id="IPR000915">
    <property type="entry name" value="60S_ribosomal_eL6"/>
</dbReference>
<dbReference type="EMBL" id="FLQV01000582">
    <property type="protein sequence ID" value="SBS96244.1"/>
    <property type="molecule type" value="Genomic_DNA"/>
</dbReference>
<name>A0A1A8WTF7_PLAOA</name>
<sequence length="236" mass="27288">MGNEKKGKKEEGKVSKISGGTVVKYYTVKGKKKELIPIKAKKTIAKKYYGRKLASKKKYMVKRKMRKSIEVGKVAILLAGKYMGKRCIITKILDSGLLAIIGPYEINGVPLKRVDPRYVIVTSTNIFNFTNIAELKEKFINMTENINDNTFVKNLEIKKKQKKILKKQKEGLFMNNAIEQFKNIWKEDPKVQKLRNVQSELGDLLKSEILKEKVFCAYLKSKFTLRNDMSLHRMKF</sequence>
<dbReference type="SUPFAM" id="SSF50104">
    <property type="entry name" value="Translation proteins SH3-like domain"/>
    <property type="match status" value="1"/>
</dbReference>
<dbReference type="VEuPathDB" id="PlasmoDB:PocGH01_12024800"/>
<dbReference type="PANTHER" id="PTHR10715">
    <property type="entry name" value="60S RIBOSOMAL PROTEIN L6"/>
    <property type="match status" value="1"/>
</dbReference>
<gene>
    <name evidence="3" type="ORF">POVCU1_031560</name>
    <name evidence="2" type="ORF">POVCU2_0034400</name>
</gene>
<dbReference type="GO" id="GO:0002181">
    <property type="term" value="P:cytoplasmic translation"/>
    <property type="evidence" value="ECO:0007669"/>
    <property type="project" value="TreeGrafter"/>
</dbReference>
<dbReference type="GO" id="GO:0003723">
    <property type="term" value="F:RNA binding"/>
    <property type="evidence" value="ECO:0007669"/>
    <property type="project" value="TreeGrafter"/>
</dbReference>
<proteinExistence type="inferred from homology"/>